<comment type="caution">
    <text evidence="2">The sequence shown here is derived from an EMBL/GenBank/DDBJ whole genome shotgun (WGS) entry which is preliminary data.</text>
</comment>
<evidence type="ECO:0000313" key="2">
    <source>
        <dbReference type="EMBL" id="OIR03131.1"/>
    </source>
</evidence>
<organism evidence="2">
    <name type="scientific">mine drainage metagenome</name>
    <dbReference type="NCBI Taxonomy" id="410659"/>
    <lineage>
        <taxon>unclassified sequences</taxon>
        <taxon>metagenomes</taxon>
        <taxon>ecological metagenomes</taxon>
    </lineage>
</organism>
<dbReference type="Pfam" id="PF00535">
    <property type="entry name" value="Glycos_transf_2"/>
    <property type="match status" value="1"/>
</dbReference>
<dbReference type="GO" id="GO:0016758">
    <property type="term" value="F:hexosyltransferase activity"/>
    <property type="evidence" value="ECO:0007669"/>
    <property type="project" value="UniProtKB-ARBA"/>
</dbReference>
<dbReference type="PANTHER" id="PTHR22916:SF3">
    <property type="entry name" value="UDP-GLCNAC:BETAGAL BETA-1,3-N-ACETYLGLUCOSAMINYLTRANSFERASE-LIKE PROTEIN 1"/>
    <property type="match status" value="1"/>
</dbReference>
<dbReference type="CDD" id="cd00761">
    <property type="entry name" value="Glyco_tranf_GTA_type"/>
    <property type="match status" value="1"/>
</dbReference>
<dbReference type="AlphaFoldDB" id="A0A1J5S570"/>
<dbReference type="PANTHER" id="PTHR22916">
    <property type="entry name" value="GLYCOSYLTRANSFERASE"/>
    <property type="match status" value="1"/>
</dbReference>
<feature type="domain" description="Glycosyltransferase 2-like" evidence="1">
    <location>
        <begin position="10"/>
        <end position="137"/>
    </location>
</feature>
<keyword evidence="2" id="KW-0808">Transferase</keyword>
<evidence type="ECO:0000259" key="1">
    <source>
        <dbReference type="Pfam" id="PF00535"/>
    </source>
</evidence>
<protein>
    <submittedName>
        <fullName evidence="2">Poly-beta-1,6-N-acetyl-D-glucosamine synthase</fullName>
        <ecNumber evidence="2">2.4.1.-</ecNumber>
    </submittedName>
</protein>
<dbReference type="Gene3D" id="3.90.550.10">
    <property type="entry name" value="Spore Coat Polysaccharide Biosynthesis Protein SpsA, Chain A"/>
    <property type="match status" value="1"/>
</dbReference>
<dbReference type="EC" id="2.4.1.-" evidence="2"/>
<keyword evidence="2" id="KW-0328">Glycosyltransferase</keyword>
<dbReference type="InterPro" id="IPR029044">
    <property type="entry name" value="Nucleotide-diphossugar_trans"/>
</dbReference>
<accession>A0A1J5S570</accession>
<proteinExistence type="predicted"/>
<reference evidence="2" key="1">
    <citation type="submission" date="2016-10" db="EMBL/GenBank/DDBJ databases">
        <title>Sequence of Gallionella enrichment culture.</title>
        <authorList>
            <person name="Poehlein A."/>
            <person name="Muehling M."/>
            <person name="Daniel R."/>
        </authorList>
    </citation>
    <scope>NUCLEOTIDE SEQUENCE</scope>
</reference>
<sequence length="311" mass="35649">MKVGNGYVLISPCRDEADYMRQTLDSVVAQSLRPAKWIIIDDGSTDETPQILGEYARQHDWIEIVTRSNRGRRAVGPGVIDAFYAGLDTISLGDFEYLCKFDLDLNIPPRYFELLIERMKQQPRLGTCSGKPYFPDPDTGELISEMCGDEMSVGMTKFYRTRCFEEIGGFVREVMWDGIDCHTCRMKGWLARSWDDPDLRFLHLRAMGSSQKGMLTGRQRHGFGQYFMGTWFPYMVASAAFRMTRPPVVVGGLAMLWGYITSWARGLPKYNNAEFIRFLHAYQKRCMIVGKRKATEEIEQKILGTNHQVVV</sequence>
<dbReference type="EMBL" id="MLJW01000068">
    <property type="protein sequence ID" value="OIR03131.1"/>
    <property type="molecule type" value="Genomic_DNA"/>
</dbReference>
<gene>
    <name evidence="2" type="primary">icaA_3</name>
    <name evidence="2" type="ORF">GALL_146500</name>
</gene>
<name>A0A1J5S570_9ZZZZ</name>
<dbReference type="InterPro" id="IPR001173">
    <property type="entry name" value="Glyco_trans_2-like"/>
</dbReference>
<dbReference type="SUPFAM" id="SSF53448">
    <property type="entry name" value="Nucleotide-diphospho-sugar transferases"/>
    <property type="match status" value="1"/>
</dbReference>